<sequence>MSEISYVKFDGYGNFGLWQRRVKDLLVQQGMVKALYKKQPKRMNNMDWKDLEVKVAAIIRLCLADDMMYHVMDEESLAAIWLKLESRYMSKLLTNKLYLKQKLYDLKMAEGSYLSRHINVFNQIISDLKRIDMKFEDEDKALMLLNYLPASSMYENLVTTLMWRKETLDLEEITRTLDCNGFSYKSTNGVMKVSKGAMRVMKSTVLWHMRLGHMGERGMMELHKRNLLKGIKICLEKKFWAEAVNMACYLINRSPRAALDGKEAKEL</sequence>
<protein>
    <submittedName>
        <fullName evidence="2">Retrovirus-related Pol polyprotein from transposon TNT 1-94</fullName>
    </submittedName>
</protein>
<dbReference type="Pfam" id="PF13976">
    <property type="entry name" value="gag_pre-integrs"/>
    <property type="match status" value="1"/>
</dbReference>
<organism evidence="2 3">
    <name type="scientific">Vitis vinifera</name>
    <name type="common">Grape</name>
    <dbReference type="NCBI Taxonomy" id="29760"/>
    <lineage>
        <taxon>Eukaryota</taxon>
        <taxon>Viridiplantae</taxon>
        <taxon>Streptophyta</taxon>
        <taxon>Embryophyta</taxon>
        <taxon>Tracheophyta</taxon>
        <taxon>Spermatophyta</taxon>
        <taxon>Magnoliopsida</taxon>
        <taxon>eudicotyledons</taxon>
        <taxon>Gunneridae</taxon>
        <taxon>Pentapetalae</taxon>
        <taxon>rosids</taxon>
        <taxon>Vitales</taxon>
        <taxon>Vitaceae</taxon>
        <taxon>Viteae</taxon>
        <taxon>Vitis</taxon>
    </lineage>
</organism>
<accession>A0A438JLN5</accession>
<dbReference type="Proteomes" id="UP000288805">
    <property type="component" value="Unassembled WGS sequence"/>
</dbReference>
<gene>
    <name evidence="2" type="primary">POLX_1351</name>
    <name evidence="2" type="ORF">CK203_013105</name>
</gene>
<evidence type="ECO:0000313" key="3">
    <source>
        <dbReference type="Proteomes" id="UP000288805"/>
    </source>
</evidence>
<evidence type="ECO:0000313" key="2">
    <source>
        <dbReference type="EMBL" id="RVX09842.1"/>
    </source>
</evidence>
<proteinExistence type="predicted"/>
<dbReference type="EMBL" id="QGNW01000036">
    <property type="protein sequence ID" value="RVX09842.1"/>
    <property type="molecule type" value="Genomic_DNA"/>
</dbReference>
<feature type="domain" description="GAG-pre-integrase" evidence="1">
    <location>
        <begin position="188"/>
        <end position="233"/>
    </location>
</feature>
<dbReference type="InterPro" id="IPR025724">
    <property type="entry name" value="GAG-pre-integrase_dom"/>
</dbReference>
<name>A0A438JLN5_VITVI</name>
<dbReference type="AlphaFoldDB" id="A0A438JLN5"/>
<dbReference type="Pfam" id="PF14223">
    <property type="entry name" value="Retrotran_gag_2"/>
    <property type="match status" value="1"/>
</dbReference>
<comment type="caution">
    <text evidence="2">The sequence shown here is derived from an EMBL/GenBank/DDBJ whole genome shotgun (WGS) entry which is preliminary data.</text>
</comment>
<reference evidence="2 3" key="1">
    <citation type="journal article" date="2018" name="PLoS Genet.">
        <title>Population sequencing reveals clonal diversity and ancestral inbreeding in the grapevine cultivar Chardonnay.</title>
        <authorList>
            <person name="Roach M.J."/>
            <person name="Johnson D.L."/>
            <person name="Bohlmann J."/>
            <person name="van Vuuren H.J."/>
            <person name="Jones S.J."/>
            <person name="Pretorius I.S."/>
            <person name="Schmidt S.A."/>
            <person name="Borneman A.R."/>
        </authorList>
    </citation>
    <scope>NUCLEOTIDE SEQUENCE [LARGE SCALE GENOMIC DNA]</scope>
    <source>
        <strain evidence="3">cv. Chardonnay</strain>
        <tissue evidence="2">Leaf</tissue>
    </source>
</reference>
<evidence type="ECO:0000259" key="1">
    <source>
        <dbReference type="Pfam" id="PF13976"/>
    </source>
</evidence>